<gene>
    <name evidence="1" type="ORF">LTRI10_LOCUS50695</name>
</gene>
<sequence>MSFQSFPRLGLAPRQFDRGPLEHKENVAFVDVRGVRKDGCCYAIPVGSQRQGREGDTVDLVMGLRR</sequence>
<dbReference type="AlphaFoldDB" id="A0AAV2GKY2"/>
<proteinExistence type="predicted"/>
<keyword evidence="2" id="KW-1185">Reference proteome</keyword>
<dbReference type="EMBL" id="OZ034822">
    <property type="protein sequence ID" value="CAL1411329.1"/>
    <property type="molecule type" value="Genomic_DNA"/>
</dbReference>
<accession>A0AAV2GKY2</accession>
<dbReference type="Proteomes" id="UP001497516">
    <property type="component" value="Chromosome 9"/>
</dbReference>
<reference evidence="1 2" key="1">
    <citation type="submission" date="2024-04" db="EMBL/GenBank/DDBJ databases">
        <authorList>
            <person name="Fracassetti M."/>
        </authorList>
    </citation>
    <scope>NUCLEOTIDE SEQUENCE [LARGE SCALE GENOMIC DNA]</scope>
</reference>
<organism evidence="1 2">
    <name type="scientific">Linum trigynum</name>
    <dbReference type="NCBI Taxonomy" id="586398"/>
    <lineage>
        <taxon>Eukaryota</taxon>
        <taxon>Viridiplantae</taxon>
        <taxon>Streptophyta</taxon>
        <taxon>Embryophyta</taxon>
        <taxon>Tracheophyta</taxon>
        <taxon>Spermatophyta</taxon>
        <taxon>Magnoliopsida</taxon>
        <taxon>eudicotyledons</taxon>
        <taxon>Gunneridae</taxon>
        <taxon>Pentapetalae</taxon>
        <taxon>rosids</taxon>
        <taxon>fabids</taxon>
        <taxon>Malpighiales</taxon>
        <taxon>Linaceae</taxon>
        <taxon>Linum</taxon>
    </lineage>
</organism>
<evidence type="ECO:0000313" key="1">
    <source>
        <dbReference type="EMBL" id="CAL1411329.1"/>
    </source>
</evidence>
<protein>
    <submittedName>
        <fullName evidence="1">Uncharacterized protein</fullName>
    </submittedName>
</protein>
<name>A0AAV2GKY2_9ROSI</name>
<evidence type="ECO:0000313" key="2">
    <source>
        <dbReference type="Proteomes" id="UP001497516"/>
    </source>
</evidence>